<proteinExistence type="predicted"/>
<dbReference type="Gene3D" id="3.40.50.2300">
    <property type="match status" value="1"/>
</dbReference>
<name>A0A151JLK9_9VIBR</name>
<dbReference type="Proteomes" id="UP000075349">
    <property type="component" value="Unassembled WGS sequence"/>
</dbReference>
<protein>
    <recommendedName>
        <fullName evidence="3">Response regulatory domain-containing protein</fullName>
    </recommendedName>
</protein>
<accession>A0A151JLK9</accession>
<dbReference type="SUPFAM" id="SSF52172">
    <property type="entry name" value="CheY-like"/>
    <property type="match status" value="1"/>
</dbReference>
<organism evidence="1 2">
    <name type="scientific">Vibrio cidicii</name>
    <dbReference type="NCBI Taxonomy" id="1763883"/>
    <lineage>
        <taxon>Bacteria</taxon>
        <taxon>Pseudomonadati</taxon>
        <taxon>Pseudomonadota</taxon>
        <taxon>Gammaproteobacteria</taxon>
        <taxon>Vibrionales</taxon>
        <taxon>Vibrionaceae</taxon>
        <taxon>Vibrio</taxon>
    </lineage>
</organism>
<gene>
    <name evidence="1" type="ORF">AUQ44_15525</name>
</gene>
<comment type="caution">
    <text evidence="1">The sequence shown here is derived from an EMBL/GenBank/DDBJ whole genome shotgun (WGS) entry which is preliminary data.</text>
</comment>
<dbReference type="InterPro" id="IPR011006">
    <property type="entry name" value="CheY-like_superfamily"/>
</dbReference>
<reference evidence="2" key="1">
    <citation type="submission" date="2015-12" db="EMBL/GenBank/DDBJ databases">
        <authorList>
            <person name="Tarr C.L."/>
            <person name="Gladney L.M."/>
        </authorList>
    </citation>
    <scope>NUCLEOTIDE SEQUENCE [LARGE SCALE GENOMIC DNA]</scope>
    <source>
        <strain evidence="2">2756-81</strain>
    </source>
</reference>
<evidence type="ECO:0008006" key="3">
    <source>
        <dbReference type="Google" id="ProtNLM"/>
    </source>
</evidence>
<dbReference type="RefSeq" id="WP_039462847.1">
    <property type="nucleotide sequence ID" value="NZ_MPKQ01000020.1"/>
</dbReference>
<sequence>MNILVVSEYPIIRELLRSALRPLSHITHIQLSGGNDLNVIKQKVDTGSHDLVIYDLDSVKKDTANVIASMLDAINDKQLVKYGLSSLIVMSNEAQIGHFHSVLDFCQHCVITKPFTFKDVQQVVKNIGFFPNLN</sequence>
<evidence type="ECO:0000313" key="1">
    <source>
        <dbReference type="EMBL" id="KYN26423.1"/>
    </source>
</evidence>
<dbReference type="EMBL" id="LOMK01000001">
    <property type="protein sequence ID" value="KYN26423.1"/>
    <property type="molecule type" value="Genomic_DNA"/>
</dbReference>
<dbReference type="AlphaFoldDB" id="A0A151JLK9"/>
<evidence type="ECO:0000313" key="2">
    <source>
        <dbReference type="Proteomes" id="UP000075349"/>
    </source>
</evidence>